<dbReference type="SUPFAM" id="SSF52402">
    <property type="entry name" value="Adenine nucleotide alpha hydrolases-like"/>
    <property type="match status" value="1"/>
</dbReference>
<evidence type="ECO:0000313" key="2">
    <source>
        <dbReference type="Proteomes" id="UP000670475"/>
    </source>
</evidence>
<dbReference type="AlphaFoldDB" id="A0A940MC75"/>
<comment type="caution">
    <text evidence="1">The sequence shown here is derived from an EMBL/GenBank/DDBJ whole genome shotgun (WGS) entry which is preliminary data.</text>
</comment>
<proteinExistence type="predicted"/>
<dbReference type="Gene3D" id="3.40.50.620">
    <property type="entry name" value="HUPs"/>
    <property type="match status" value="1"/>
</dbReference>
<dbReference type="InterPro" id="IPR018317">
    <property type="entry name" value="QueC"/>
</dbReference>
<protein>
    <submittedName>
        <fullName evidence="1">7-cyano-7-deazaguanine synthase</fullName>
        <ecNumber evidence="1">6.3.4.20</ecNumber>
    </submittedName>
</protein>
<dbReference type="RefSeq" id="WP_209340087.1">
    <property type="nucleotide sequence ID" value="NZ_JAGIQL010000039.1"/>
</dbReference>
<sequence>MTATPVFHFWLPHPDAPAPGPPWQPLSESLYWESADRAPDRGPLLGAAPEWARDLQRVARAVFAADRCTSREAEFDQWTRHIRLSVPVTAPDTWRRALPHLSRLLATVTGDHWEVEFRPFDAYERPVEDPLPLMPEELASEVALFSGGLDSLGWAAQRATVHSPRALLLITFDEQQKLLAPQEAVFQAVDRRRRLEPPPHTPRPLRHLNHSQMVHSPEGSTSALERTTRSRGLLYATTAVHAAAAERVPVVHVPENGQLALNPPLSAARSGACSTRSVHPWTLHHLNRIIEEIAGPPERVVRVENPFATLTKGEVCEASKDAGLPRAVLEATLSCGAPPTNQPGPVNIPHCGLCFPCLVRRSGLLHAYGEDGTPYAADPWDPSLNKERTKHWRALQHWLATPCTVLDLVADTPLPPDARPAELLAVVERGREELRALVARAPALRRSA</sequence>
<gene>
    <name evidence="1" type="ORF">JFN87_12550</name>
</gene>
<dbReference type="GO" id="GO:0016874">
    <property type="term" value="F:ligase activity"/>
    <property type="evidence" value="ECO:0007669"/>
    <property type="project" value="UniProtKB-KW"/>
</dbReference>
<dbReference type="Proteomes" id="UP000670475">
    <property type="component" value="Unassembled WGS sequence"/>
</dbReference>
<dbReference type="EMBL" id="JAGIQL010000039">
    <property type="protein sequence ID" value="MBP0458327.1"/>
    <property type="molecule type" value="Genomic_DNA"/>
</dbReference>
<name>A0A940MC75_9ACTN</name>
<accession>A0A940MC75</accession>
<dbReference type="Pfam" id="PF06508">
    <property type="entry name" value="QueC"/>
    <property type="match status" value="1"/>
</dbReference>
<dbReference type="InterPro" id="IPR014729">
    <property type="entry name" value="Rossmann-like_a/b/a_fold"/>
</dbReference>
<reference evidence="1" key="1">
    <citation type="submission" date="2021-03" db="EMBL/GenBank/DDBJ databases">
        <title>Whole genome sequence of Streptomyces bomunensis MMS17-BM035.</title>
        <authorList>
            <person name="Lee J.H."/>
        </authorList>
    </citation>
    <scope>NUCLEOTIDE SEQUENCE</scope>
    <source>
        <strain evidence="1">MMS17-BM035</strain>
    </source>
</reference>
<organism evidence="1 2">
    <name type="scientific">Streptomyces montanisoli</name>
    <dbReference type="NCBI Taxonomy" id="2798581"/>
    <lineage>
        <taxon>Bacteria</taxon>
        <taxon>Bacillati</taxon>
        <taxon>Actinomycetota</taxon>
        <taxon>Actinomycetes</taxon>
        <taxon>Kitasatosporales</taxon>
        <taxon>Streptomycetaceae</taxon>
        <taxon>Streptomyces</taxon>
    </lineage>
</organism>
<keyword evidence="1" id="KW-0436">Ligase</keyword>
<keyword evidence="2" id="KW-1185">Reference proteome</keyword>
<dbReference type="EC" id="6.3.4.20" evidence="1"/>
<evidence type="ECO:0000313" key="1">
    <source>
        <dbReference type="EMBL" id="MBP0458327.1"/>
    </source>
</evidence>